<reference evidence="10 11" key="2">
    <citation type="submission" date="2018-11" db="EMBL/GenBank/DDBJ databases">
        <authorList>
            <consortium name="Pathogen Informatics"/>
        </authorList>
    </citation>
    <scope>NUCLEOTIDE SEQUENCE [LARGE SCALE GENOMIC DNA]</scope>
</reference>
<keyword evidence="11" id="KW-1185">Reference proteome</keyword>
<dbReference type="SMART" id="SM00389">
    <property type="entry name" value="HOX"/>
    <property type="match status" value="1"/>
</dbReference>
<feature type="compositionally biased region" description="Polar residues" evidence="8">
    <location>
        <begin position="192"/>
        <end position="203"/>
    </location>
</feature>
<evidence type="ECO:0000259" key="9">
    <source>
        <dbReference type="PROSITE" id="PS50071"/>
    </source>
</evidence>
<gene>
    <name evidence="10" type="ORF">OFLC_LOCUS13198</name>
</gene>
<dbReference type="PROSITE" id="PS50071">
    <property type="entry name" value="HOMEOBOX_2"/>
    <property type="match status" value="1"/>
</dbReference>
<evidence type="ECO:0000313" key="12">
    <source>
        <dbReference type="WBParaSite" id="OFLC_0001319901-mRNA-1"/>
    </source>
</evidence>
<feature type="DNA-binding region" description="Homeobox" evidence="6">
    <location>
        <begin position="70"/>
        <end position="129"/>
    </location>
</feature>
<dbReference type="EMBL" id="UZAJ01040085">
    <property type="protein sequence ID" value="VDP13151.1"/>
    <property type="molecule type" value="Genomic_DNA"/>
</dbReference>
<dbReference type="GO" id="GO:0000981">
    <property type="term" value="F:DNA-binding transcription factor activity, RNA polymerase II-specific"/>
    <property type="evidence" value="ECO:0007669"/>
    <property type="project" value="InterPro"/>
</dbReference>
<evidence type="ECO:0000256" key="2">
    <source>
        <dbReference type="ARBA" id="ARBA00022473"/>
    </source>
</evidence>
<dbReference type="AlphaFoldDB" id="A0A183I0D6"/>
<evidence type="ECO:0000256" key="8">
    <source>
        <dbReference type="SAM" id="MobiDB-lite"/>
    </source>
</evidence>
<dbReference type="GO" id="GO:0000978">
    <property type="term" value="F:RNA polymerase II cis-regulatory region sequence-specific DNA binding"/>
    <property type="evidence" value="ECO:0007669"/>
    <property type="project" value="TreeGrafter"/>
</dbReference>
<evidence type="ECO:0000256" key="3">
    <source>
        <dbReference type="ARBA" id="ARBA00023125"/>
    </source>
</evidence>
<reference evidence="12" key="1">
    <citation type="submission" date="2016-06" db="UniProtKB">
        <authorList>
            <consortium name="WormBaseParasite"/>
        </authorList>
    </citation>
    <scope>IDENTIFICATION</scope>
</reference>
<dbReference type="SUPFAM" id="SSF46689">
    <property type="entry name" value="Homeodomain-like"/>
    <property type="match status" value="1"/>
</dbReference>
<dbReference type="GO" id="GO:0005634">
    <property type="term" value="C:nucleus"/>
    <property type="evidence" value="ECO:0007669"/>
    <property type="project" value="UniProtKB-SubCell"/>
</dbReference>
<evidence type="ECO:0000256" key="7">
    <source>
        <dbReference type="RuleBase" id="RU000682"/>
    </source>
</evidence>
<dbReference type="Proteomes" id="UP000267606">
    <property type="component" value="Unassembled WGS sequence"/>
</dbReference>
<comment type="subcellular location">
    <subcellularLocation>
        <location evidence="1 6 7">Nucleus</location>
    </subcellularLocation>
</comment>
<sequence>MVKVQELSQDQIVINQMVYGSVPFNPYAHLSYPSGTSNTASTFGYSPIHPMAPMGMFTSSYSNGIIPRKNRRERTTFNRQQLEILENLFATTHYPDVFTREKIAEQIQLQESRIQVWFKNRRAKQRQQERQRPKGSHAITGASSSSSCSTTNTAGLNSVHANSMNNPIKEVTDGTKESTVSPKSIGQFASEPETNSKNSKNLHYNLRNSIKSEKIEDKEQASCSTNRSLSRNSEVAENLWPGCIENPTFPTISATASSLSPTSTTALSLHQMTLPPPYPNTQDLNSYFYNSHQYYQQMLDSSAAVAYNNTYGSYQAAAAASAYNQNCPVSAYSAHQYFFGPR</sequence>
<dbReference type="WBParaSite" id="OFLC_0001319901-mRNA-1">
    <property type="protein sequence ID" value="OFLC_0001319901-mRNA-1"/>
    <property type="gene ID" value="OFLC_0001319901"/>
</dbReference>
<dbReference type="PANTHER" id="PTHR45793">
    <property type="entry name" value="HOMEOBOX PROTEIN"/>
    <property type="match status" value="1"/>
</dbReference>
<feature type="domain" description="Homeobox" evidence="9">
    <location>
        <begin position="68"/>
        <end position="128"/>
    </location>
</feature>
<keyword evidence="5 6" id="KW-0539">Nucleus</keyword>
<dbReference type="InterPro" id="IPR001356">
    <property type="entry name" value="HD"/>
</dbReference>
<dbReference type="FunFam" id="1.10.10.60:FF:000679">
    <property type="entry name" value="Homeobox protein aristaless"/>
    <property type="match status" value="1"/>
</dbReference>
<dbReference type="Gene3D" id="1.10.10.60">
    <property type="entry name" value="Homeodomain-like"/>
    <property type="match status" value="1"/>
</dbReference>
<dbReference type="Pfam" id="PF00046">
    <property type="entry name" value="Homeodomain"/>
    <property type="match status" value="1"/>
</dbReference>
<dbReference type="CDD" id="cd00086">
    <property type="entry name" value="homeodomain"/>
    <property type="match status" value="1"/>
</dbReference>
<proteinExistence type="predicted"/>
<name>A0A183I0D6_9BILA</name>
<organism evidence="12">
    <name type="scientific">Onchocerca flexuosa</name>
    <dbReference type="NCBI Taxonomy" id="387005"/>
    <lineage>
        <taxon>Eukaryota</taxon>
        <taxon>Metazoa</taxon>
        <taxon>Ecdysozoa</taxon>
        <taxon>Nematoda</taxon>
        <taxon>Chromadorea</taxon>
        <taxon>Rhabditida</taxon>
        <taxon>Spirurina</taxon>
        <taxon>Spiruromorpha</taxon>
        <taxon>Filarioidea</taxon>
        <taxon>Onchocercidae</taxon>
        <taxon>Onchocerca</taxon>
    </lineage>
</organism>
<dbReference type="InterPro" id="IPR017970">
    <property type="entry name" value="Homeobox_CS"/>
</dbReference>
<dbReference type="STRING" id="387005.A0A183I0D6"/>
<evidence type="ECO:0000256" key="4">
    <source>
        <dbReference type="ARBA" id="ARBA00023155"/>
    </source>
</evidence>
<keyword evidence="2" id="KW-0217">Developmental protein</keyword>
<keyword evidence="4 6" id="KW-0371">Homeobox</keyword>
<evidence type="ECO:0000256" key="5">
    <source>
        <dbReference type="ARBA" id="ARBA00023242"/>
    </source>
</evidence>
<evidence type="ECO:0000313" key="10">
    <source>
        <dbReference type="EMBL" id="VDP13151.1"/>
    </source>
</evidence>
<evidence type="ECO:0000313" key="11">
    <source>
        <dbReference type="Proteomes" id="UP000267606"/>
    </source>
</evidence>
<evidence type="ECO:0000256" key="6">
    <source>
        <dbReference type="PROSITE-ProRule" id="PRU00108"/>
    </source>
</evidence>
<dbReference type="GO" id="GO:0030182">
    <property type="term" value="P:neuron differentiation"/>
    <property type="evidence" value="ECO:0007669"/>
    <property type="project" value="UniProtKB-ARBA"/>
</dbReference>
<feature type="compositionally biased region" description="Low complexity" evidence="8">
    <location>
        <begin position="136"/>
        <end position="155"/>
    </location>
</feature>
<dbReference type="PANTHER" id="PTHR45793:SF5">
    <property type="entry name" value="HOMEOTIC PROTEIN OCELLILESS"/>
    <property type="match status" value="1"/>
</dbReference>
<keyword evidence="3 6" id="KW-0238">DNA-binding</keyword>
<feature type="region of interest" description="Disordered" evidence="8">
    <location>
        <begin position="122"/>
        <end position="203"/>
    </location>
</feature>
<protein>
    <submittedName>
        <fullName evidence="12">Homeobox domain-containing protein</fullName>
    </submittedName>
</protein>
<dbReference type="PROSITE" id="PS00027">
    <property type="entry name" value="HOMEOBOX_1"/>
    <property type="match status" value="1"/>
</dbReference>
<accession>A0A183I0D6</accession>
<evidence type="ECO:0000256" key="1">
    <source>
        <dbReference type="ARBA" id="ARBA00004123"/>
    </source>
</evidence>
<dbReference type="InterPro" id="IPR009057">
    <property type="entry name" value="Homeodomain-like_sf"/>
</dbReference>